<dbReference type="EMBL" id="JAULSR010000001">
    <property type="protein sequence ID" value="KAK0635049.1"/>
    <property type="molecule type" value="Genomic_DNA"/>
</dbReference>
<proteinExistence type="predicted"/>
<protein>
    <submittedName>
        <fullName evidence="2">Uncharacterized protein</fullName>
    </submittedName>
</protein>
<organism evidence="2 3">
    <name type="scientific">Bombardia bombarda</name>
    <dbReference type="NCBI Taxonomy" id="252184"/>
    <lineage>
        <taxon>Eukaryota</taxon>
        <taxon>Fungi</taxon>
        <taxon>Dikarya</taxon>
        <taxon>Ascomycota</taxon>
        <taxon>Pezizomycotina</taxon>
        <taxon>Sordariomycetes</taxon>
        <taxon>Sordariomycetidae</taxon>
        <taxon>Sordariales</taxon>
        <taxon>Lasiosphaeriaceae</taxon>
        <taxon>Bombardia</taxon>
    </lineage>
</organism>
<sequence>MYQNTVGHALVALFAAGQIWVLDDARRQMDWFILGLRISHLGDQTFECLCWTQLSQIAKPANIGKISNREEVLVRIPCLSGSSSSPFERPSSSRTAGSPFGSGSPRLQAIDKPVSNSCGHALVVTNSSHSSIHPGFPFVFPHVPLDLNGHYEVQYLFLPCWAWMMLCGSMQMHQVLSVSTQHIDLYLAYASSCLPPVPAAAAAAAAVRP</sequence>
<gene>
    <name evidence="2" type="ORF">B0T17DRAFT_502634</name>
</gene>
<evidence type="ECO:0000313" key="3">
    <source>
        <dbReference type="Proteomes" id="UP001174934"/>
    </source>
</evidence>
<evidence type="ECO:0000313" key="2">
    <source>
        <dbReference type="EMBL" id="KAK0635049.1"/>
    </source>
</evidence>
<dbReference type="Proteomes" id="UP001174934">
    <property type="component" value="Unassembled WGS sequence"/>
</dbReference>
<feature type="region of interest" description="Disordered" evidence="1">
    <location>
        <begin position="81"/>
        <end position="103"/>
    </location>
</feature>
<reference evidence="2" key="1">
    <citation type="submission" date="2023-06" db="EMBL/GenBank/DDBJ databases">
        <title>Genome-scale phylogeny and comparative genomics of the fungal order Sordariales.</title>
        <authorList>
            <consortium name="Lawrence Berkeley National Laboratory"/>
            <person name="Hensen N."/>
            <person name="Bonometti L."/>
            <person name="Westerberg I."/>
            <person name="Brannstrom I.O."/>
            <person name="Guillou S."/>
            <person name="Cros-Aarteil S."/>
            <person name="Calhoun S."/>
            <person name="Haridas S."/>
            <person name="Kuo A."/>
            <person name="Mondo S."/>
            <person name="Pangilinan J."/>
            <person name="Riley R."/>
            <person name="LaButti K."/>
            <person name="Andreopoulos B."/>
            <person name="Lipzen A."/>
            <person name="Chen C."/>
            <person name="Yanf M."/>
            <person name="Daum C."/>
            <person name="Ng V."/>
            <person name="Clum A."/>
            <person name="Steindorff A."/>
            <person name="Ohm R."/>
            <person name="Martin F."/>
            <person name="Silar P."/>
            <person name="Natvig D."/>
            <person name="Lalanne C."/>
            <person name="Gautier V."/>
            <person name="Ament-velasquez S.L."/>
            <person name="Kruys A."/>
            <person name="Hutchinson M.I."/>
            <person name="Powell A.J."/>
            <person name="Barry K."/>
            <person name="Miller A.N."/>
            <person name="Grigoriev I.V."/>
            <person name="Debuchy R."/>
            <person name="Gladieux P."/>
            <person name="Thoren M.H."/>
            <person name="Johannesson H."/>
        </authorList>
    </citation>
    <scope>NUCLEOTIDE SEQUENCE</scope>
    <source>
        <strain evidence="2">SMH3391-2</strain>
    </source>
</reference>
<comment type="caution">
    <text evidence="2">The sequence shown here is derived from an EMBL/GenBank/DDBJ whole genome shotgun (WGS) entry which is preliminary data.</text>
</comment>
<name>A0AA39XJG4_9PEZI</name>
<feature type="compositionally biased region" description="Low complexity" evidence="1">
    <location>
        <begin position="81"/>
        <end position="94"/>
    </location>
</feature>
<evidence type="ECO:0000256" key="1">
    <source>
        <dbReference type="SAM" id="MobiDB-lite"/>
    </source>
</evidence>
<dbReference type="AlphaFoldDB" id="A0AA39XJG4"/>
<keyword evidence="3" id="KW-1185">Reference proteome</keyword>
<accession>A0AA39XJG4</accession>